<feature type="compositionally biased region" description="Polar residues" evidence="2">
    <location>
        <begin position="120"/>
        <end position="130"/>
    </location>
</feature>
<dbReference type="SUPFAM" id="SSF57756">
    <property type="entry name" value="Retrovirus zinc finger-like domains"/>
    <property type="match status" value="1"/>
</dbReference>
<gene>
    <name evidence="4" type="ORF">FOZ60_006831</name>
</gene>
<dbReference type="InterPro" id="IPR036875">
    <property type="entry name" value="Znf_CCHC_sf"/>
</dbReference>
<dbReference type="InterPro" id="IPR021109">
    <property type="entry name" value="Peptidase_aspartic_dom_sf"/>
</dbReference>
<sequence>MVITRNQYHRAPGASSTITPGSQGQTQLTLPTASSSAGHSHSTGICNISKNKEAPHGSHRGPSFRRSDSSDRRQASGRDGAGQTGDHRSPADEALGNIAERPDPNKVKGREKGDEEHQTAETGNQVTSGEFVSLPSMEHEASGERAARGDEEERGSNSRGVEDSRAGRDSRREGVKLHDVNIAFPKFVGAFGIQNPGEEHIVEKADNAGEYRENAPSQTAVGRHPPGVGAPPFPEPVTTALSSGTPYSNNPCNSGQHRQYWPANEPARSPYWYSVPEFHNPTELHPGWTCLPASGGWCGNGQMVAGTDGQYLPGPPGWVHFAPQQWGQPNHQVPRYPPTLPPPGLGQQTRAPPLGCAQDEGGGSGKAEQGYSGQPSLYAKMLPRLLHDPNIWSDDIALTVVFTDRGMVEAISHLPVVIDRIKNSENAMRILSTVPTAYSILMNSSTSFVEPFKNSTVQIKHRPSVGNLTDANAYYYAPFPARTNGSRNEGGLLGPASRRGLLKRFYRPGWYRWSTNTDDHRGRKRGAENAELGTGKEPESEKWLAHKSTRKYDSAVTVADKLGPKNTFKGAEDQRSGASWIDEIVTRTEGYPSLVSPDFPGEVWRDLVQNERVPVRCHKDYDEQWRRLQEAINAQFNNHETLIRVQQQFATAVQRPNETLSQFIRRLERYATELCHLQAAPREHFMKRRLYDGLLSDRIRDKVDRDMGDKGVDFPEFKRIVLEQDLRQRGAKSVTTHEKKHFMQEAYGQYVGGYGVRHLHVGHLERDGTDVETESGEDISPHAHVMAVGLDTIAKTCYRCLKPGHQARDCRGVIGHSDERCLRCGNPAHKEDSCNVGSSCFCHRCRQQGHLSYVCPAERPVPRNGVPNNRNLGARPRRGLPERQAYESDPKGPPRTPTATAKVNMSGDVAVDEAAVHTITTFVDVDVGAMRRPRSQQRVYGAESGRSQQIVFGEVHIGSVPRTVLFDSGADISVIAYGTLKKLYPTKCPEFTSPSTRTVNVANGSKMRILGHCLLPVTTKNISIKERFAVTANDLSTPIILGCSTLTRLEAAIIFTPAGAGVFTGVVRDNPGFLSRTRKFLAAAEASKSAETPATTPSPMARTHFLYGANHWLHVISSQGVMGLTDWVVNEPLRKVYQERYPKVEIYGDLTDPCEEDEPRAQLMGPIVLGQQRVRTDPDSAAPGADDELNSDEIQGLPPWRVIERCWVADQQAPLGRAQPRIPWAGQERPRFNFSGAARRGAASVAKLNDHRYKFFEEALAGYIRRRFCGIVQDNSETEYHRPPTPEACQEVWRYLTEGTDLADTPCPLPQHFTPSHTVFRDSKTSPCRITLDFRTMNRYSTRGGLPQNRVIPALIGMRAPHCGV</sequence>
<feature type="region of interest" description="Disordered" evidence="2">
    <location>
        <begin position="1"/>
        <end position="172"/>
    </location>
</feature>
<dbReference type="Proteomes" id="UP000541610">
    <property type="component" value="Unassembled WGS sequence"/>
</dbReference>
<evidence type="ECO:0000313" key="5">
    <source>
        <dbReference type="Proteomes" id="UP000541610"/>
    </source>
</evidence>
<dbReference type="EMBL" id="JABANP010000276">
    <property type="protein sequence ID" value="KAF4685142.1"/>
    <property type="molecule type" value="Genomic_DNA"/>
</dbReference>
<feature type="domain" description="CCHC-type" evidence="3">
    <location>
        <begin position="797"/>
        <end position="811"/>
    </location>
</feature>
<dbReference type="InterPro" id="IPR001878">
    <property type="entry name" value="Znf_CCHC"/>
</dbReference>
<feature type="compositionally biased region" description="Basic and acidic residues" evidence="2">
    <location>
        <begin position="137"/>
        <end position="172"/>
    </location>
</feature>
<evidence type="ECO:0000313" key="4">
    <source>
        <dbReference type="EMBL" id="KAF4685142.1"/>
    </source>
</evidence>
<dbReference type="GO" id="GO:0006508">
    <property type="term" value="P:proteolysis"/>
    <property type="evidence" value="ECO:0007669"/>
    <property type="project" value="InterPro"/>
</dbReference>
<name>A0A7J6NMM9_PEROL</name>
<dbReference type="OrthoDB" id="8122238at2759"/>
<dbReference type="InterPro" id="IPR005162">
    <property type="entry name" value="Retrotrans_gag_dom"/>
</dbReference>
<proteinExistence type="predicted"/>
<reference evidence="4 5" key="1">
    <citation type="submission" date="2020-04" db="EMBL/GenBank/DDBJ databases">
        <title>Perkinsus olseni comparative genomics.</title>
        <authorList>
            <person name="Bogema D.R."/>
        </authorList>
    </citation>
    <scope>NUCLEOTIDE SEQUENCE [LARGE SCALE GENOMIC DNA]</scope>
    <source>
        <strain evidence="4">00978-12</strain>
    </source>
</reference>
<accession>A0A7J6NMM9</accession>
<feature type="compositionally biased region" description="Basic and acidic residues" evidence="2">
    <location>
        <begin position="65"/>
        <end position="76"/>
    </location>
</feature>
<feature type="compositionally biased region" description="Basic and acidic residues" evidence="2">
    <location>
        <begin position="879"/>
        <end position="892"/>
    </location>
</feature>
<protein>
    <recommendedName>
        <fullName evidence="3">CCHC-type domain-containing protein</fullName>
    </recommendedName>
</protein>
<dbReference type="InterPro" id="IPR001969">
    <property type="entry name" value="Aspartic_peptidase_AS"/>
</dbReference>
<dbReference type="SUPFAM" id="SSF50630">
    <property type="entry name" value="Acid proteases"/>
    <property type="match status" value="1"/>
</dbReference>
<dbReference type="GO" id="GO:0003676">
    <property type="term" value="F:nucleic acid binding"/>
    <property type="evidence" value="ECO:0007669"/>
    <property type="project" value="InterPro"/>
</dbReference>
<feature type="compositionally biased region" description="Polar residues" evidence="2">
    <location>
        <begin position="14"/>
        <end position="31"/>
    </location>
</feature>
<dbReference type="Gene3D" id="4.10.60.10">
    <property type="entry name" value="Zinc finger, CCHC-type"/>
    <property type="match status" value="1"/>
</dbReference>
<feature type="region of interest" description="Disordered" evidence="2">
    <location>
        <begin position="862"/>
        <end position="899"/>
    </location>
</feature>
<feature type="region of interest" description="Disordered" evidence="2">
    <location>
        <begin position="340"/>
        <end position="370"/>
    </location>
</feature>
<keyword evidence="1" id="KW-0862">Zinc</keyword>
<feature type="compositionally biased region" description="Basic and acidic residues" evidence="2">
    <location>
        <begin position="518"/>
        <end position="544"/>
    </location>
</feature>
<dbReference type="GO" id="GO:0008270">
    <property type="term" value="F:zinc ion binding"/>
    <property type="evidence" value="ECO:0007669"/>
    <property type="project" value="UniProtKB-KW"/>
</dbReference>
<dbReference type="PROSITE" id="PS50158">
    <property type="entry name" value="ZF_CCHC"/>
    <property type="match status" value="1"/>
</dbReference>
<evidence type="ECO:0000259" key="3">
    <source>
        <dbReference type="PROSITE" id="PS50158"/>
    </source>
</evidence>
<comment type="caution">
    <text evidence="4">The sequence shown here is derived from an EMBL/GenBank/DDBJ whole genome shotgun (WGS) entry which is preliminary data.</text>
</comment>
<feature type="compositionally biased region" description="Low complexity" evidence="2">
    <location>
        <begin position="862"/>
        <end position="871"/>
    </location>
</feature>
<dbReference type="Gene3D" id="2.40.70.10">
    <property type="entry name" value="Acid Proteases"/>
    <property type="match status" value="1"/>
</dbReference>
<keyword evidence="1" id="KW-0479">Metal-binding</keyword>
<dbReference type="PROSITE" id="PS00141">
    <property type="entry name" value="ASP_PROTEASE"/>
    <property type="match status" value="1"/>
</dbReference>
<dbReference type="GO" id="GO:0004190">
    <property type="term" value="F:aspartic-type endopeptidase activity"/>
    <property type="evidence" value="ECO:0007669"/>
    <property type="project" value="InterPro"/>
</dbReference>
<dbReference type="Pfam" id="PF03732">
    <property type="entry name" value="Retrotrans_gag"/>
    <property type="match status" value="1"/>
</dbReference>
<feature type="region of interest" description="Disordered" evidence="2">
    <location>
        <begin position="1173"/>
        <end position="1193"/>
    </location>
</feature>
<feature type="compositionally biased region" description="Low complexity" evidence="2">
    <location>
        <begin position="32"/>
        <end position="44"/>
    </location>
</feature>
<feature type="compositionally biased region" description="Basic and acidic residues" evidence="2">
    <location>
        <begin position="100"/>
        <end position="119"/>
    </location>
</feature>
<evidence type="ECO:0000256" key="2">
    <source>
        <dbReference type="SAM" id="MobiDB-lite"/>
    </source>
</evidence>
<feature type="region of interest" description="Disordered" evidence="2">
    <location>
        <begin position="518"/>
        <end position="546"/>
    </location>
</feature>
<organism evidence="4 5">
    <name type="scientific">Perkinsus olseni</name>
    <name type="common">Perkinsus atlanticus</name>
    <dbReference type="NCBI Taxonomy" id="32597"/>
    <lineage>
        <taxon>Eukaryota</taxon>
        <taxon>Sar</taxon>
        <taxon>Alveolata</taxon>
        <taxon>Perkinsozoa</taxon>
        <taxon>Perkinsea</taxon>
        <taxon>Perkinsida</taxon>
        <taxon>Perkinsidae</taxon>
        <taxon>Perkinsus</taxon>
    </lineage>
</organism>
<evidence type="ECO:0000256" key="1">
    <source>
        <dbReference type="PROSITE-ProRule" id="PRU00047"/>
    </source>
</evidence>
<keyword evidence="1" id="KW-0863">Zinc-finger</keyword>
<dbReference type="SMART" id="SM00343">
    <property type="entry name" value="ZnF_C2HC"/>
    <property type="match status" value="3"/>
</dbReference>
<dbReference type="CDD" id="cd00303">
    <property type="entry name" value="retropepsin_like"/>
    <property type="match status" value="1"/>
</dbReference>